<dbReference type="InterPro" id="IPR029016">
    <property type="entry name" value="GAF-like_dom_sf"/>
</dbReference>
<comment type="caution">
    <text evidence="2">The sequence shown here is derived from an EMBL/GenBank/DDBJ whole genome shotgun (WGS) entry which is preliminary data.</text>
</comment>
<dbReference type="PROSITE" id="PS50887">
    <property type="entry name" value="GGDEF"/>
    <property type="match status" value="1"/>
</dbReference>
<proteinExistence type="predicted"/>
<evidence type="ECO:0000313" key="2">
    <source>
        <dbReference type="EMBL" id="GLX84967.1"/>
    </source>
</evidence>
<dbReference type="PANTHER" id="PTHR43102">
    <property type="entry name" value="SLR1143 PROTEIN"/>
    <property type="match status" value="1"/>
</dbReference>
<dbReference type="SUPFAM" id="SSF55781">
    <property type="entry name" value="GAF domain-like"/>
    <property type="match status" value="1"/>
</dbReference>
<dbReference type="RefSeq" id="WP_284296660.1">
    <property type="nucleotide sequence ID" value="NZ_BSSV01000002.1"/>
</dbReference>
<dbReference type="SMART" id="SM00065">
    <property type="entry name" value="GAF"/>
    <property type="match status" value="1"/>
</dbReference>
<dbReference type="Gene3D" id="3.30.70.270">
    <property type="match status" value="1"/>
</dbReference>
<reference evidence="2 3" key="1">
    <citation type="submission" date="2023-03" db="EMBL/GenBank/DDBJ databases">
        <title>Thalassotalea loyana LMG 22536T draft genome sequence.</title>
        <authorList>
            <person name="Sawabe T."/>
        </authorList>
    </citation>
    <scope>NUCLEOTIDE SEQUENCE [LARGE SCALE GENOMIC DNA]</scope>
    <source>
        <strain evidence="2 3">LMG 22536</strain>
    </source>
</reference>
<dbReference type="NCBIfam" id="TIGR00254">
    <property type="entry name" value="GGDEF"/>
    <property type="match status" value="1"/>
</dbReference>
<dbReference type="PANTHER" id="PTHR43102:SF2">
    <property type="entry name" value="GAF DOMAIN-CONTAINING PROTEIN"/>
    <property type="match status" value="1"/>
</dbReference>
<dbReference type="SUPFAM" id="SSF55073">
    <property type="entry name" value="Nucleotide cyclase"/>
    <property type="match status" value="1"/>
</dbReference>
<gene>
    <name evidence="2" type="ORF">tloyanaT_12190</name>
</gene>
<evidence type="ECO:0000259" key="1">
    <source>
        <dbReference type="PROSITE" id="PS50887"/>
    </source>
</evidence>
<dbReference type="Proteomes" id="UP001157134">
    <property type="component" value="Unassembled WGS sequence"/>
</dbReference>
<protein>
    <submittedName>
        <fullName evidence="2">GGDEF domain-containing protein</fullName>
    </submittedName>
</protein>
<dbReference type="SMART" id="SM00267">
    <property type="entry name" value="GGDEF"/>
    <property type="match status" value="1"/>
</dbReference>
<accession>A0ABQ6HBJ1</accession>
<dbReference type="EMBL" id="BSSV01000002">
    <property type="protein sequence ID" value="GLX84967.1"/>
    <property type="molecule type" value="Genomic_DNA"/>
</dbReference>
<sequence>MLKPEYLENELERLQTLHALKILDTEPEERFDRLTRMAKRLFDVPIALVSLVDDNRQWFKSCFGLPVQETDRGVSFCGHAILSSECLVVEDATKDNRFFDNPLVAGEPNIRFYAGYPLKGINGMKLGTFCIIDDKPRVFDKEDMRDFEDLAVMAERELEAVQVSTLDELTGITNRRGFNTLSEFSFQMCRRMNVDLSLVYFDLDKFKAINDTYGHKEGDDVLIAFSFLLSKELRESDVLARLGGDEFAVLFTGANIHQTHRTIKRFQQTLDEFNKNSGKPYDIEFSHGVVSYVQSAHGSIEALIEDADKQMYERKKQQGKG</sequence>
<feature type="domain" description="GGDEF" evidence="1">
    <location>
        <begin position="194"/>
        <end position="321"/>
    </location>
</feature>
<dbReference type="Gene3D" id="3.30.450.40">
    <property type="match status" value="1"/>
</dbReference>
<dbReference type="InterPro" id="IPR000160">
    <property type="entry name" value="GGDEF_dom"/>
</dbReference>
<evidence type="ECO:0000313" key="3">
    <source>
        <dbReference type="Proteomes" id="UP001157134"/>
    </source>
</evidence>
<dbReference type="InterPro" id="IPR003018">
    <property type="entry name" value="GAF"/>
</dbReference>
<name>A0ABQ6HBJ1_9GAMM</name>
<dbReference type="InterPro" id="IPR043128">
    <property type="entry name" value="Rev_trsase/Diguanyl_cyclase"/>
</dbReference>
<organism evidence="2 3">
    <name type="scientific">Thalassotalea loyana</name>
    <dbReference type="NCBI Taxonomy" id="280483"/>
    <lineage>
        <taxon>Bacteria</taxon>
        <taxon>Pseudomonadati</taxon>
        <taxon>Pseudomonadota</taxon>
        <taxon>Gammaproteobacteria</taxon>
        <taxon>Alteromonadales</taxon>
        <taxon>Colwelliaceae</taxon>
        <taxon>Thalassotalea</taxon>
    </lineage>
</organism>
<dbReference type="Pfam" id="PF00990">
    <property type="entry name" value="GGDEF"/>
    <property type="match status" value="1"/>
</dbReference>
<dbReference type="Pfam" id="PF01590">
    <property type="entry name" value="GAF"/>
    <property type="match status" value="1"/>
</dbReference>
<keyword evidence="3" id="KW-1185">Reference proteome</keyword>
<dbReference type="CDD" id="cd01949">
    <property type="entry name" value="GGDEF"/>
    <property type="match status" value="1"/>
</dbReference>
<dbReference type="InterPro" id="IPR029787">
    <property type="entry name" value="Nucleotide_cyclase"/>
</dbReference>